<dbReference type="CDD" id="cd00093">
    <property type="entry name" value="HTH_XRE"/>
    <property type="match status" value="1"/>
</dbReference>
<proteinExistence type="predicted"/>
<keyword evidence="3" id="KW-1185">Reference proteome</keyword>
<dbReference type="Proteomes" id="UP001219605">
    <property type="component" value="Chromosome"/>
</dbReference>
<protein>
    <submittedName>
        <fullName evidence="2">Helix-turn-helix transcriptional regulator</fullName>
    </submittedName>
</protein>
<feature type="domain" description="HTH cro/C1-type" evidence="1">
    <location>
        <begin position="25"/>
        <end position="64"/>
    </location>
</feature>
<gene>
    <name evidence="2" type="ORF">PVK37_12870</name>
</gene>
<name>A0ABY7ZXP9_9ACTN</name>
<dbReference type="InterPro" id="IPR010982">
    <property type="entry name" value="Lambda_DNA-bd_dom_sf"/>
</dbReference>
<dbReference type="InterPro" id="IPR001387">
    <property type="entry name" value="Cro/C1-type_HTH"/>
</dbReference>
<dbReference type="Gene3D" id="1.10.260.40">
    <property type="entry name" value="lambda repressor-like DNA-binding domains"/>
    <property type="match status" value="1"/>
</dbReference>
<dbReference type="Pfam" id="PF01381">
    <property type="entry name" value="HTH_3"/>
    <property type="match status" value="1"/>
</dbReference>
<sequence>MTEPAAEPGRSSWARYLQEVADRPGWSVTRLANEAGVHRSTIYRWIKGDTRGTTVELATQIAAAAGDPPSVALAAAADVLGRTDPDGTEVAMVMASDLPDHVKAELVEELRRMARADADRRRAFVDSFIRLRHA</sequence>
<dbReference type="EMBL" id="CP118615">
    <property type="protein sequence ID" value="WDZ87228.1"/>
    <property type="molecule type" value="Genomic_DNA"/>
</dbReference>
<evidence type="ECO:0000313" key="2">
    <source>
        <dbReference type="EMBL" id="WDZ87228.1"/>
    </source>
</evidence>
<organism evidence="2 3">
    <name type="scientific">Micromonospora cathayae</name>
    <dbReference type="NCBI Taxonomy" id="3028804"/>
    <lineage>
        <taxon>Bacteria</taxon>
        <taxon>Bacillati</taxon>
        <taxon>Actinomycetota</taxon>
        <taxon>Actinomycetes</taxon>
        <taxon>Micromonosporales</taxon>
        <taxon>Micromonosporaceae</taxon>
        <taxon>Micromonospora</taxon>
    </lineage>
</organism>
<reference evidence="2 3" key="1">
    <citation type="submission" date="2023-02" db="EMBL/GenBank/DDBJ databases">
        <authorList>
            <person name="Mo P."/>
        </authorList>
    </citation>
    <scope>NUCLEOTIDE SEQUENCE [LARGE SCALE GENOMIC DNA]</scope>
    <source>
        <strain evidence="2 3">HUAS 3</strain>
    </source>
</reference>
<dbReference type="RefSeq" id="WP_275034148.1">
    <property type="nucleotide sequence ID" value="NZ_CP118615.1"/>
</dbReference>
<evidence type="ECO:0000313" key="3">
    <source>
        <dbReference type="Proteomes" id="UP001219605"/>
    </source>
</evidence>
<evidence type="ECO:0000259" key="1">
    <source>
        <dbReference type="Pfam" id="PF01381"/>
    </source>
</evidence>
<accession>A0ABY7ZXP9</accession>
<dbReference type="SUPFAM" id="SSF47413">
    <property type="entry name" value="lambda repressor-like DNA-binding domains"/>
    <property type="match status" value="1"/>
</dbReference>